<proteinExistence type="predicted"/>
<dbReference type="PANTHER" id="PTHR38011:SF7">
    <property type="entry name" value="2,5-DIAMINO-6-RIBOSYLAMINO-4(3H)-PYRIMIDINONE 5'-PHOSPHATE REDUCTASE"/>
    <property type="match status" value="1"/>
</dbReference>
<dbReference type="AlphaFoldDB" id="A0A510HG14"/>
<keyword evidence="2" id="KW-0521">NADP</keyword>
<comment type="pathway">
    <text evidence="1">Cofactor biosynthesis; riboflavin biosynthesis.</text>
</comment>
<dbReference type="Proteomes" id="UP000318065">
    <property type="component" value="Chromosome"/>
</dbReference>
<feature type="domain" description="Bacterial bifunctional deaminase-reductase C-terminal" evidence="4">
    <location>
        <begin position="16"/>
        <end position="183"/>
    </location>
</feature>
<dbReference type="EMBL" id="AP019791">
    <property type="protein sequence ID" value="BBL78888.1"/>
    <property type="molecule type" value="Genomic_DNA"/>
</dbReference>
<dbReference type="Pfam" id="PF01872">
    <property type="entry name" value="RibD_C"/>
    <property type="match status" value="1"/>
</dbReference>
<dbReference type="InterPro" id="IPR050765">
    <property type="entry name" value="Riboflavin_Biosynth_HTPR"/>
</dbReference>
<dbReference type="PANTHER" id="PTHR38011">
    <property type="entry name" value="DIHYDROFOLATE REDUCTASE FAMILY PROTEIN (AFU_ORTHOLOGUE AFUA_8G06820)"/>
    <property type="match status" value="1"/>
</dbReference>
<organism evidence="5 6">
    <name type="scientific">Rubrobacter xylanophilus</name>
    <dbReference type="NCBI Taxonomy" id="49319"/>
    <lineage>
        <taxon>Bacteria</taxon>
        <taxon>Bacillati</taxon>
        <taxon>Actinomycetota</taxon>
        <taxon>Rubrobacteria</taxon>
        <taxon>Rubrobacterales</taxon>
        <taxon>Rubrobacteraceae</taxon>
        <taxon>Rubrobacter</taxon>
    </lineage>
</organism>
<evidence type="ECO:0000259" key="4">
    <source>
        <dbReference type="Pfam" id="PF01872"/>
    </source>
</evidence>
<evidence type="ECO:0000313" key="5">
    <source>
        <dbReference type="EMBL" id="BBL78888.1"/>
    </source>
</evidence>
<keyword evidence="6" id="KW-1185">Reference proteome</keyword>
<protein>
    <recommendedName>
        <fullName evidence="4">Bacterial bifunctional deaminase-reductase C-terminal domain-containing protein</fullName>
    </recommendedName>
</protein>
<name>A0A510HG14_9ACTN</name>
<dbReference type="GO" id="GO:0008703">
    <property type="term" value="F:5-amino-6-(5-phosphoribosylamino)uracil reductase activity"/>
    <property type="evidence" value="ECO:0007669"/>
    <property type="project" value="InterPro"/>
</dbReference>
<evidence type="ECO:0000256" key="2">
    <source>
        <dbReference type="ARBA" id="ARBA00022857"/>
    </source>
</evidence>
<sequence>MYGDLSLPRPSGGDLPFVFLNAVVSVDGSAALGGKSGGIGGRADREVMRVLRSHADAVLIGANTLRAEKMSLGSEGRRSPEPLAVILTSTGVVPLENLLDLDPERTVVAVREGVDPGVLDELSRSATVLRVDGEPVLRRLLGTLRSEFGVSRVLIEGGPSLFGEAISSKLAEELFLTISPRIILESPASFRRLVETPVGRPPVELRLISACESAGELFLRYRIIR</sequence>
<keyword evidence="3" id="KW-0560">Oxidoreductase</keyword>
<evidence type="ECO:0000256" key="1">
    <source>
        <dbReference type="ARBA" id="ARBA00005104"/>
    </source>
</evidence>
<dbReference type="Gene3D" id="3.40.430.10">
    <property type="entry name" value="Dihydrofolate Reductase, subunit A"/>
    <property type="match status" value="1"/>
</dbReference>
<accession>A0A510HG14</accession>
<evidence type="ECO:0000313" key="6">
    <source>
        <dbReference type="Proteomes" id="UP000318065"/>
    </source>
</evidence>
<dbReference type="SUPFAM" id="SSF53597">
    <property type="entry name" value="Dihydrofolate reductase-like"/>
    <property type="match status" value="1"/>
</dbReference>
<reference evidence="5" key="1">
    <citation type="journal article" date="2019" name="Microbiol. Resour. Announc.">
        <title>Complete Genome Sequence of Rubrobacter xylanophilus Strain AA3-22, Isolated from Arima Onsen in Japan.</title>
        <authorList>
            <person name="Tomariguchi N."/>
            <person name="Miyazaki K."/>
        </authorList>
    </citation>
    <scope>NUCLEOTIDE SEQUENCE [LARGE SCALE GENOMIC DNA]</scope>
    <source>
        <strain evidence="5">AA3-22</strain>
    </source>
</reference>
<dbReference type="InterPro" id="IPR024072">
    <property type="entry name" value="DHFR-like_dom_sf"/>
</dbReference>
<dbReference type="GO" id="GO:0009231">
    <property type="term" value="P:riboflavin biosynthetic process"/>
    <property type="evidence" value="ECO:0007669"/>
    <property type="project" value="InterPro"/>
</dbReference>
<dbReference type="InterPro" id="IPR002734">
    <property type="entry name" value="RibDG_C"/>
</dbReference>
<evidence type="ECO:0000256" key="3">
    <source>
        <dbReference type="ARBA" id="ARBA00023002"/>
    </source>
</evidence>
<gene>
    <name evidence="5" type="ORF">RxyAA322_07420</name>
</gene>